<evidence type="ECO:0000313" key="2">
    <source>
        <dbReference type="EMBL" id="GGZ82425.1"/>
    </source>
</evidence>
<reference evidence="2" key="2">
    <citation type="submission" date="2020-09" db="EMBL/GenBank/DDBJ databases">
        <authorList>
            <person name="Sun Q."/>
            <person name="Kim S."/>
        </authorList>
    </citation>
    <scope>NUCLEOTIDE SEQUENCE</scope>
    <source>
        <strain evidence="2">KCTC 12710</strain>
    </source>
</reference>
<dbReference type="Proteomes" id="UP000636004">
    <property type="component" value="Unassembled WGS sequence"/>
</dbReference>
<dbReference type="GO" id="GO:0005975">
    <property type="term" value="P:carbohydrate metabolic process"/>
    <property type="evidence" value="ECO:0007669"/>
    <property type="project" value="InterPro"/>
</dbReference>
<dbReference type="AlphaFoldDB" id="A0A918R581"/>
<dbReference type="GO" id="GO:0004553">
    <property type="term" value="F:hydrolase activity, hydrolyzing O-glycosyl compounds"/>
    <property type="evidence" value="ECO:0007669"/>
    <property type="project" value="InterPro"/>
</dbReference>
<feature type="domain" description="Glycoside hydrolase family 2 catalytic" evidence="1">
    <location>
        <begin position="94"/>
        <end position="171"/>
    </location>
</feature>
<sequence>MVSAFFYFRTELNKSVDERRSVYIKTIDSKPILFRNGKPFKIRGAAGARDASFELLSKIGGNTIKVYDTINLKSVLDRAFENQLAVIVDIRLPKYNEKYNAYSDQNQNDKLKQEVKKLVLKYRNHPALLCWNLGNEIDYPFVLIKNSFINTYNQLIDIIHTNDPNHLISTTLTASVKQTLAIHYHSPNLDLLGFNTFGALKRLDLVLERVNLIREPLPFYIGEYGYNGPWEQESTSWGAPIEPTSTKKSEMYANRFYNIVENDMQSVGDLVFYWGQKQERTHTWFSIFDEAGRTSEVYYKLNELWGGKSSNLKHPPKIDYMLIDNKGAKDNLIYKPDMVKTAQLFFEKNKNSKYQIVWEIYAEGWDYNLADIEKDPLRISKDTINSGSSHTFKTPDKTGPYRIFVYVYDDFGNYATTNTPFYILE</sequence>
<dbReference type="Pfam" id="PF02836">
    <property type="entry name" value="Glyco_hydro_2_C"/>
    <property type="match status" value="1"/>
</dbReference>
<proteinExistence type="predicted"/>
<dbReference type="InterPro" id="IPR006103">
    <property type="entry name" value="Glyco_hydro_2_cat"/>
</dbReference>
<gene>
    <name evidence="2" type="ORF">GCM10007028_20290</name>
</gene>
<protein>
    <recommendedName>
        <fullName evidence="1">Glycoside hydrolase family 2 catalytic domain-containing protein</fullName>
    </recommendedName>
</protein>
<dbReference type="InterPro" id="IPR017853">
    <property type="entry name" value="GH"/>
</dbReference>
<dbReference type="EMBL" id="BMWZ01000004">
    <property type="protein sequence ID" value="GGZ82425.1"/>
    <property type="molecule type" value="Genomic_DNA"/>
</dbReference>
<evidence type="ECO:0000313" key="3">
    <source>
        <dbReference type="Proteomes" id="UP000636004"/>
    </source>
</evidence>
<keyword evidence="3" id="KW-1185">Reference proteome</keyword>
<comment type="caution">
    <text evidence="2">The sequence shown here is derived from an EMBL/GenBank/DDBJ whole genome shotgun (WGS) entry which is preliminary data.</text>
</comment>
<dbReference type="Gene3D" id="3.20.20.80">
    <property type="entry name" value="Glycosidases"/>
    <property type="match status" value="1"/>
</dbReference>
<evidence type="ECO:0000259" key="1">
    <source>
        <dbReference type="Pfam" id="PF02836"/>
    </source>
</evidence>
<name>A0A918R581_9FLAO</name>
<organism evidence="2 3">
    <name type="scientific">Algibacter mikhailovii</name>
    <dbReference type="NCBI Taxonomy" id="425498"/>
    <lineage>
        <taxon>Bacteria</taxon>
        <taxon>Pseudomonadati</taxon>
        <taxon>Bacteroidota</taxon>
        <taxon>Flavobacteriia</taxon>
        <taxon>Flavobacteriales</taxon>
        <taxon>Flavobacteriaceae</taxon>
        <taxon>Algibacter</taxon>
    </lineage>
</organism>
<accession>A0A918R581</accession>
<reference evidence="2" key="1">
    <citation type="journal article" date="2014" name="Int. J. Syst. Evol. Microbiol.">
        <title>Complete genome sequence of Corynebacterium casei LMG S-19264T (=DSM 44701T), isolated from a smear-ripened cheese.</title>
        <authorList>
            <consortium name="US DOE Joint Genome Institute (JGI-PGF)"/>
            <person name="Walter F."/>
            <person name="Albersmeier A."/>
            <person name="Kalinowski J."/>
            <person name="Ruckert C."/>
        </authorList>
    </citation>
    <scope>NUCLEOTIDE SEQUENCE</scope>
    <source>
        <strain evidence="2">KCTC 12710</strain>
    </source>
</reference>
<dbReference type="SUPFAM" id="SSF51445">
    <property type="entry name" value="(Trans)glycosidases"/>
    <property type="match status" value="1"/>
</dbReference>